<evidence type="ECO:0000313" key="1">
    <source>
        <dbReference type="EMBL" id="MBB4023173.1"/>
    </source>
</evidence>
<accession>A0A840CEB5</accession>
<evidence type="ECO:0000313" key="2">
    <source>
        <dbReference type="Proteomes" id="UP000585681"/>
    </source>
</evidence>
<dbReference type="AlphaFoldDB" id="A0A840CEB5"/>
<dbReference type="GO" id="GO:0019634">
    <property type="term" value="P:organic phosphonate metabolic process"/>
    <property type="evidence" value="ECO:0007669"/>
    <property type="project" value="InterPro"/>
</dbReference>
<dbReference type="EC" id="2.7.8.37" evidence="1"/>
<keyword evidence="1" id="KW-0808">Transferase</keyword>
<keyword evidence="2" id="KW-1185">Reference proteome</keyword>
<dbReference type="EMBL" id="JACIEQ010000004">
    <property type="protein sequence ID" value="MBB4023173.1"/>
    <property type="molecule type" value="Genomic_DNA"/>
</dbReference>
<reference evidence="1" key="1">
    <citation type="submission" date="2020-08" db="EMBL/GenBank/DDBJ databases">
        <title>Genomic Encyclopedia of Type Strains, Phase IV (KMG-IV): sequencing the most valuable type-strain genomes for metagenomic binning, comparative biology and taxonomic classification.</title>
        <authorList>
            <person name="Goeker M."/>
        </authorList>
    </citation>
    <scope>NUCLEOTIDE SEQUENCE [LARGE SCALE GENOMIC DNA]</scope>
    <source>
        <strain evidence="1">DSM 105040</strain>
    </source>
</reference>
<protein>
    <submittedName>
        <fullName evidence="1">Alpha-D-ribose 1-methylphosphonate 5-triphosphate synthase subunit PhnG</fullName>
        <ecNumber evidence="1">2.7.8.37</ecNumber>
    </submittedName>
</protein>
<dbReference type="Proteomes" id="UP000585681">
    <property type="component" value="Unassembled WGS sequence"/>
</dbReference>
<dbReference type="GO" id="GO:0061693">
    <property type="term" value="F:alpha-D-ribose 1-methylphosphonate 5-triphosphate synthase activity"/>
    <property type="evidence" value="ECO:0007669"/>
    <property type="project" value="UniProtKB-EC"/>
</dbReference>
<dbReference type="NCBIfam" id="TIGR03293">
    <property type="entry name" value="PhnG_redo"/>
    <property type="match status" value="1"/>
</dbReference>
<gene>
    <name evidence="1" type="ORF">GGR17_002995</name>
</gene>
<proteinExistence type="predicted"/>
<dbReference type="Pfam" id="PF06754">
    <property type="entry name" value="PhnG"/>
    <property type="match status" value="1"/>
</dbReference>
<name>A0A840CEB5_9RHOB</name>
<sequence length="151" mass="15853">MDQEEMMARADWLAVLARAPQAAMEAALSGVTTGPVVWIRPAGIGMVMLEGRAGGTGQRFSLGQATVTRATCRAGEQIGVGYVLGHFPRRAELMALCDAALQGPSGAALMARLITPQQAAQRAARDDRARAAAATKVEFFTMARHAGARST</sequence>
<dbReference type="GO" id="GO:0015716">
    <property type="term" value="P:organic phosphonate transport"/>
    <property type="evidence" value="ECO:0007669"/>
    <property type="project" value="InterPro"/>
</dbReference>
<dbReference type="InterPro" id="IPR009609">
    <property type="entry name" value="Phosphonate_metab_PhnG"/>
</dbReference>
<organism evidence="1 2">
    <name type="scientific">Actibacterium naphthalenivorans</name>
    <dbReference type="NCBI Taxonomy" id="1614693"/>
    <lineage>
        <taxon>Bacteria</taxon>
        <taxon>Pseudomonadati</taxon>
        <taxon>Pseudomonadota</taxon>
        <taxon>Alphaproteobacteria</taxon>
        <taxon>Rhodobacterales</taxon>
        <taxon>Roseobacteraceae</taxon>
        <taxon>Actibacterium</taxon>
    </lineage>
</organism>
<comment type="caution">
    <text evidence="1">The sequence shown here is derived from an EMBL/GenBank/DDBJ whole genome shotgun (WGS) entry which is preliminary data.</text>
</comment>
<dbReference type="RefSeq" id="WP_054539214.1">
    <property type="nucleotide sequence ID" value="NZ_JACIEQ010000004.1"/>
</dbReference>